<evidence type="ECO:0000256" key="9">
    <source>
        <dbReference type="PROSITE-ProRule" id="PRU00282"/>
    </source>
</evidence>
<dbReference type="OrthoDB" id="10253709at2759"/>
<feature type="repeat" description="Solcar" evidence="9">
    <location>
        <begin position="83"/>
        <end position="179"/>
    </location>
</feature>
<evidence type="ECO:0000256" key="7">
    <source>
        <dbReference type="ARBA" id="ARBA00023128"/>
    </source>
</evidence>
<dbReference type="PANTHER" id="PTHR10780">
    <property type="entry name" value="MITOCHONDRIAL CARRIER HOMOLOG"/>
    <property type="match status" value="1"/>
</dbReference>
<keyword evidence="3 9" id="KW-0812">Transmembrane</keyword>
<dbReference type="SUPFAM" id="SSF103506">
    <property type="entry name" value="Mitochondrial carrier"/>
    <property type="match status" value="1"/>
</dbReference>
<evidence type="ECO:0000313" key="11">
    <source>
        <dbReference type="EMBL" id="EDV99936.1"/>
    </source>
</evidence>
<dbReference type="eggNOG" id="KOG2745">
    <property type="taxonomic scope" value="Eukaryota"/>
</dbReference>
<keyword evidence="4" id="KW-0677">Repeat</keyword>
<feature type="repeat" description="Solcar" evidence="9">
    <location>
        <begin position="196"/>
        <end position="280"/>
    </location>
</feature>
<evidence type="ECO:0000256" key="8">
    <source>
        <dbReference type="ARBA" id="ARBA00023136"/>
    </source>
</evidence>
<keyword evidence="10" id="KW-0813">Transport</keyword>
<evidence type="ECO:0000256" key="6">
    <source>
        <dbReference type="ARBA" id="ARBA00022989"/>
    </source>
</evidence>
<keyword evidence="5" id="KW-1000">Mitochondrion outer membrane</keyword>
<comment type="subcellular location">
    <subcellularLocation>
        <location evidence="1">Mitochondrion outer membrane</location>
        <topology evidence="1">Multi-pass membrane protein</topology>
    </subcellularLocation>
</comment>
<proteinExistence type="inferred from homology"/>
<accession>B4JK34</accession>
<dbReference type="SMR" id="B4JK34"/>
<name>B4JK34_DROGR</name>
<dbReference type="Proteomes" id="UP000001070">
    <property type="component" value="Unassembled WGS sequence"/>
</dbReference>
<dbReference type="HOGENOM" id="CLU_058300_0_0_1"/>
<dbReference type="Pfam" id="PF00153">
    <property type="entry name" value="Mito_carr"/>
    <property type="match status" value="2"/>
</dbReference>
<dbReference type="PhylomeDB" id="B4JK34"/>
<dbReference type="Gene3D" id="1.50.40.10">
    <property type="entry name" value="Mitochondrial carrier domain"/>
    <property type="match status" value="1"/>
</dbReference>
<keyword evidence="12" id="KW-1185">Reference proteome</keyword>
<comment type="similarity">
    <text evidence="2 10">Belongs to the mitochondrial carrier (TC 2.A.29) family.</text>
</comment>
<reference evidence="11 12" key="1">
    <citation type="journal article" date="2007" name="Nature">
        <title>Evolution of genes and genomes on the Drosophila phylogeny.</title>
        <authorList>
            <consortium name="Drosophila 12 Genomes Consortium"/>
            <person name="Clark A.G."/>
            <person name="Eisen M.B."/>
            <person name="Smith D.R."/>
            <person name="Bergman C.M."/>
            <person name="Oliver B."/>
            <person name="Markow T.A."/>
            <person name="Kaufman T.C."/>
            <person name="Kellis M."/>
            <person name="Gelbart W."/>
            <person name="Iyer V.N."/>
            <person name="Pollard D.A."/>
            <person name="Sackton T.B."/>
            <person name="Larracuente A.M."/>
            <person name="Singh N.D."/>
            <person name="Abad J.P."/>
            <person name="Abt D.N."/>
            <person name="Adryan B."/>
            <person name="Aguade M."/>
            <person name="Akashi H."/>
            <person name="Anderson W.W."/>
            <person name="Aquadro C.F."/>
            <person name="Ardell D.H."/>
            <person name="Arguello R."/>
            <person name="Artieri C.G."/>
            <person name="Barbash D.A."/>
            <person name="Barker D."/>
            <person name="Barsanti P."/>
            <person name="Batterham P."/>
            <person name="Batzoglou S."/>
            <person name="Begun D."/>
            <person name="Bhutkar A."/>
            <person name="Blanco E."/>
            <person name="Bosak S.A."/>
            <person name="Bradley R.K."/>
            <person name="Brand A.D."/>
            <person name="Brent M.R."/>
            <person name="Brooks A.N."/>
            <person name="Brown R.H."/>
            <person name="Butlin R.K."/>
            <person name="Caggese C."/>
            <person name="Calvi B.R."/>
            <person name="Bernardo de Carvalho A."/>
            <person name="Caspi A."/>
            <person name="Castrezana S."/>
            <person name="Celniker S.E."/>
            <person name="Chang J.L."/>
            <person name="Chapple C."/>
            <person name="Chatterji S."/>
            <person name="Chinwalla A."/>
            <person name="Civetta A."/>
            <person name="Clifton S.W."/>
            <person name="Comeron J.M."/>
            <person name="Costello J.C."/>
            <person name="Coyne J.A."/>
            <person name="Daub J."/>
            <person name="David R.G."/>
            <person name="Delcher A.L."/>
            <person name="Delehaunty K."/>
            <person name="Do C.B."/>
            <person name="Ebling H."/>
            <person name="Edwards K."/>
            <person name="Eickbush T."/>
            <person name="Evans J.D."/>
            <person name="Filipski A."/>
            <person name="Findeiss S."/>
            <person name="Freyhult E."/>
            <person name="Fulton L."/>
            <person name="Fulton R."/>
            <person name="Garcia A.C."/>
            <person name="Gardiner A."/>
            <person name="Garfield D.A."/>
            <person name="Garvin B.E."/>
            <person name="Gibson G."/>
            <person name="Gilbert D."/>
            <person name="Gnerre S."/>
            <person name="Godfrey J."/>
            <person name="Good R."/>
            <person name="Gotea V."/>
            <person name="Gravely B."/>
            <person name="Greenberg A.J."/>
            <person name="Griffiths-Jones S."/>
            <person name="Gross S."/>
            <person name="Guigo R."/>
            <person name="Gustafson E.A."/>
            <person name="Haerty W."/>
            <person name="Hahn M.W."/>
            <person name="Halligan D.L."/>
            <person name="Halpern A.L."/>
            <person name="Halter G.M."/>
            <person name="Han M.V."/>
            <person name="Heger A."/>
            <person name="Hillier L."/>
            <person name="Hinrichs A.S."/>
            <person name="Holmes I."/>
            <person name="Hoskins R.A."/>
            <person name="Hubisz M.J."/>
            <person name="Hultmark D."/>
            <person name="Huntley M.A."/>
            <person name="Jaffe D.B."/>
            <person name="Jagadeeshan S."/>
            <person name="Jeck W.R."/>
            <person name="Johnson J."/>
            <person name="Jones C.D."/>
            <person name="Jordan W.C."/>
            <person name="Karpen G.H."/>
            <person name="Kataoka E."/>
            <person name="Keightley P.D."/>
            <person name="Kheradpour P."/>
            <person name="Kirkness E.F."/>
            <person name="Koerich L.B."/>
            <person name="Kristiansen K."/>
            <person name="Kudrna D."/>
            <person name="Kulathinal R.J."/>
            <person name="Kumar S."/>
            <person name="Kwok R."/>
            <person name="Lander E."/>
            <person name="Langley C.H."/>
            <person name="Lapoint R."/>
            <person name="Lazzaro B.P."/>
            <person name="Lee S.J."/>
            <person name="Levesque L."/>
            <person name="Li R."/>
            <person name="Lin C.F."/>
            <person name="Lin M.F."/>
            <person name="Lindblad-Toh K."/>
            <person name="Llopart A."/>
            <person name="Long M."/>
            <person name="Low L."/>
            <person name="Lozovsky E."/>
            <person name="Lu J."/>
            <person name="Luo M."/>
            <person name="Machado C.A."/>
            <person name="Makalowski W."/>
            <person name="Marzo M."/>
            <person name="Matsuda M."/>
            <person name="Matzkin L."/>
            <person name="McAllister B."/>
            <person name="McBride C.S."/>
            <person name="McKernan B."/>
            <person name="McKernan K."/>
            <person name="Mendez-Lago M."/>
            <person name="Minx P."/>
            <person name="Mollenhauer M.U."/>
            <person name="Montooth K."/>
            <person name="Mount S.M."/>
            <person name="Mu X."/>
            <person name="Myers E."/>
            <person name="Negre B."/>
            <person name="Newfeld S."/>
            <person name="Nielsen R."/>
            <person name="Noor M.A."/>
            <person name="O'Grady P."/>
            <person name="Pachter L."/>
            <person name="Papaceit M."/>
            <person name="Parisi M.J."/>
            <person name="Parisi M."/>
            <person name="Parts L."/>
            <person name="Pedersen J.S."/>
            <person name="Pesole G."/>
            <person name="Phillippy A.M."/>
            <person name="Ponting C.P."/>
            <person name="Pop M."/>
            <person name="Porcelli D."/>
            <person name="Powell J.R."/>
            <person name="Prohaska S."/>
            <person name="Pruitt K."/>
            <person name="Puig M."/>
            <person name="Quesneville H."/>
            <person name="Ram K.R."/>
            <person name="Rand D."/>
            <person name="Rasmussen M.D."/>
            <person name="Reed L.K."/>
            <person name="Reenan R."/>
            <person name="Reily A."/>
            <person name="Remington K.A."/>
            <person name="Rieger T.T."/>
            <person name="Ritchie M.G."/>
            <person name="Robin C."/>
            <person name="Rogers Y.H."/>
            <person name="Rohde C."/>
            <person name="Rozas J."/>
            <person name="Rubenfield M.J."/>
            <person name="Ruiz A."/>
            <person name="Russo S."/>
            <person name="Salzberg S.L."/>
            <person name="Sanchez-Gracia A."/>
            <person name="Saranga D.J."/>
            <person name="Sato H."/>
            <person name="Schaeffer S.W."/>
            <person name="Schatz M.C."/>
            <person name="Schlenke T."/>
            <person name="Schwartz R."/>
            <person name="Segarra C."/>
            <person name="Singh R.S."/>
            <person name="Sirot L."/>
            <person name="Sirota M."/>
            <person name="Sisneros N.B."/>
            <person name="Smith C.D."/>
            <person name="Smith T.F."/>
            <person name="Spieth J."/>
            <person name="Stage D.E."/>
            <person name="Stark A."/>
            <person name="Stephan W."/>
            <person name="Strausberg R.L."/>
            <person name="Strempel S."/>
            <person name="Sturgill D."/>
            <person name="Sutton G."/>
            <person name="Sutton G.G."/>
            <person name="Tao W."/>
            <person name="Teichmann S."/>
            <person name="Tobari Y.N."/>
            <person name="Tomimura Y."/>
            <person name="Tsolas J.M."/>
            <person name="Valente V.L."/>
            <person name="Venter E."/>
            <person name="Venter J.C."/>
            <person name="Vicario S."/>
            <person name="Vieira F.G."/>
            <person name="Vilella A.J."/>
            <person name="Villasante A."/>
            <person name="Walenz B."/>
            <person name="Wang J."/>
            <person name="Wasserman M."/>
            <person name="Watts T."/>
            <person name="Wilson D."/>
            <person name="Wilson R.K."/>
            <person name="Wing R.A."/>
            <person name="Wolfner M.F."/>
            <person name="Wong A."/>
            <person name="Wong G.K."/>
            <person name="Wu C.I."/>
            <person name="Wu G."/>
            <person name="Yamamoto D."/>
            <person name="Yang H.P."/>
            <person name="Yang S.P."/>
            <person name="Yorke J.A."/>
            <person name="Yoshida K."/>
            <person name="Zdobnov E."/>
            <person name="Zhang P."/>
            <person name="Zhang Y."/>
            <person name="Zimin A.V."/>
            <person name="Baldwin J."/>
            <person name="Abdouelleil A."/>
            <person name="Abdulkadir J."/>
            <person name="Abebe A."/>
            <person name="Abera B."/>
            <person name="Abreu J."/>
            <person name="Acer S.C."/>
            <person name="Aftuck L."/>
            <person name="Alexander A."/>
            <person name="An P."/>
            <person name="Anderson E."/>
            <person name="Anderson S."/>
            <person name="Arachi H."/>
            <person name="Azer M."/>
            <person name="Bachantsang P."/>
            <person name="Barry A."/>
            <person name="Bayul T."/>
            <person name="Berlin A."/>
            <person name="Bessette D."/>
            <person name="Bloom T."/>
            <person name="Blye J."/>
            <person name="Boguslavskiy L."/>
            <person name="Bonnet C."/>
            <person name="Boukhgalter B."/>
            <person name="Bourzgui I."/>
            <person name="Brown A."/>
            <person name="Cahill P."/>
            <person name="Channer S."/>
            <person name="Cheshatsang Y."/>
            <person name="Chuda L."/>
            <person name="Citroen M."/>
            <person name="Collymore A."/>
            <person name="Cooke P."/>
            <person name="Costello M."/>
            <person name="D'Aco K."/>
            <person name="Daza R."/>
            <person name="De Haan G."/>
            <person name="DeGray S."/>
            <person name="DeMaso C."/>
            <person name="Dhargay N."/>
            <person name="Dooley K."/>
            <person name="Dooley E."/>
            <person name="Doricent M."/>
            <person name="Dorje P."/>
            <person name="Dorjee K."/>
            <person name="Dupes A."/>
            <person name="Elong R."/>
            <person name="Falk J."/>
            <person name="Farina A."/>
            <person name="Faro S."/>
            <person name="Ferguson D."/>
            <person name="Fisher S."/>
            <person name="Foley C.D."/>
            <person name="Franke A."/>
            <person name="Friedrich D."/>
            <person name="Gadbois L."/>
            <person name="Gearin G."/>
            <person name="Gearin C.R."/>
            <person name="Giannoukos G."/>
            <person name="Goode T."/>
            <person name="Graham J."/>
            <person name="Grandbois E."/>
            <person name="Grewal S."/>
            <person name="Gyaltsen K."/>
            <person name="Hafez N."/>
            <person name="Hagos B."/>
            <person name="Hall J."/>
            <person name="Henson C."/>
            <person name="Hollinger A."/>
            <person name="Honan T."/>
            <person name="Huard M.D."/>
            <person name="Hughes L."/>
            <person name="Hurhula B."/>
            <person name="Husby M.E."/>
            <person name="Kamat A."/>
            <person name="Kanga B."/>
            <person name="Kashin S."/>
            <person name="Khazanovich D."/>
            <person name="Kisner P."/>
            <person name="Lance K."/>
            <person name="Lara M."/>
            <person name="Lee W."/>
            <person name="Lennon N."/>
            <person name="Letendre F."/>
            <person name="LeVine R."/>
            <person name="Lipovsky A."/>
            <person name="Liu X."/>
            <person name="Liu J."/>
            <person name="Liu S."/>
            <person name="Lokyitsang T."/>
            <person name="Lokyitsang Y."/>
            <person name="Lubonja R."/>
            <person name="Lui A."/>
            <person name="MacDonald P."/>
            <person name="Magnisalis V."/>
            <person name="Maru K."/>
            <person name="Matthews C."/>
            <person name="McCusker W."/>
            <person name="McDonough S."/>
            <person name="Mehta T."/>
            <person name="Meldrim J."/>
            <person name="Meneus L."/>
            <person name="Mihai O."/>
            <person name="Mihalev A."/>
            <person name="Mihova T."/>
            <person name="Mittelman R."/>
            <person name="Mlenga V."/>
            <person name="Montmayeur A."/>
            <person name="Mulrain L."/>
            <person name="Navidi A."/>
            <person name="Naylor J."/>
            <person name="Negash T."/>
            <person name="Nguyen T."/>
            <person name="Nguyen N."/>
            <person name="Nicol R."/>
            <person name="Norbu C."/>
            <person name="Norbu N."/>
            <person name="Novod N."/>
            <person name="O'Neill B."/>
            <person name="Osman S."/>
            <person name="Markiewicz E."/>
            <person name="Oyono O.L."/>
            <person name="Patti C."/>
            <person name="Phunkhang P."/>
            <person name="Pierre F."/>
            <person name="Priest M."/>
            <person name="Raghuraman S."/>
            <person name="Rege F."/>
            <person name="Reyes R."/>
            <person name="Rise C."/>
            <person name="Rogov P."/>
            <person name="Ross K."/>
            <person name="Ryan E."/>
            <person name="Settipalli S."/>
            <person name="Shea T."/>
            <person name="Sherpa N."/>
            <person name="Shi L."/>
            <person name="Shih D."/>
            <person name="Sparrow T."/>
            <person name="Spaulding J."/>
            <person name="Stalker J."/>
            <person name="Stange-Thomann N."/>
            <person name="Stavropoulos S."/>
            <person name="Stone C."/>
            <person name="Strader C."/>
            <person name="Tesfaye S."/>
            <person name="Thomson T."/>
            <person name="Thoulutsang Y."/>
            <person name="Thoulutsang D."/>
            <person name="Topham K."/>
            <person name="Topping I."/>
            <person name="Tsamla T."/>
            <person name="Vassiliev H."/>
            <person name="Vo A."/>
            <person name="Wangchuk T."/>
            <person name="Wangdi T."/>
            <person name="Weiand M."/>
            <person name="Wilkinson J."/>
            <person name="Wilson A."/>
            <person name="Yadav S."/>
            <person name="Young G."/>
            <person name="Yu Q."/>
            <person name="Zembek L."/>
            <person name="Zhong D."/>
            <person name="Zimmer A."/>
            <person name="Zwirko Z."/>
            <person name="Jaffe D.B."/>
            <person name="Alvarez P."/>
            <person name="Brockman W."/>
            <person name="Butler J."/>
            <person name="Chin C."/>
            <person name="Gnerre S."/>
            <person name="Grabherr M."/>
            <person name="Kleber M."/>
            <person name="Mauceli E."/>
            <person name="MacCallum I."/>
        </authorList>
    </citation>
    <scope>NUCLEOTIDE SEQUENCE [LARGE SCALE GENOMIC DNA]</scope>
    <source>
        <strain evidence="12">Tucson 15287-2541.00</strain>
    </source>
</reference>
<evidence type="ECO:0000256" key="4">
    <source>
        <dbReference type="ARBA" id="ARBA00022737"/>
    </source>
</evidence>
<organism evidence="12">
    <name type="scientific">Drosophila grimshawi</name>
    <name type="common">Hawaiian fruit fly</name>
    <name type="synonym">Idiomyia grimshawi</name>
    <dbReference type="NCBI Taxonomy" id="7222"/>
    <lineage>
        <taxon>Eukaryota</taxon>
        <taxon>Metazoa</taxon>
        <taxon>Ecdysozoa</taxon>
        <taxon>Arthropoda</taxon>
        <taxon>Hexapoda</taxon>
        <taxon>Insecta</taxon>
        <taxon>Pterygota</taxon>
        <taxon>Neoptera</taxon>
        <taxon>Endopterygota</taxon>
        <taxon>Diptera</taxon>
        <taxon>Brachycera</taxon>
        <taxon>Muscomorpha</taxon>
        <taxon>Ephydroidea</taxon>
        <taxon>Drosophilidae</taxon>
        <taxon>Drosophila</taxon>
        <taxon>Hawaiian Drosophila</taxon>
    </lineage>
</organism>
<dbReference type="PANTHER" id="PTHR10780:SF18">
    <property type="entry name" value="LD43650P"/>
    <property type="match status" value="1"/>
</dbReference>
<dbReference type="PROSITE" id="PS50920">
    <property type="entry name" value="SOLCAR"/>
    <property type="match status" value="2"/>
</dbReference>
<keyword evidence="7" id="KW-0496">Mitochondrion</keyword>
<dbReference type="OMA" id="MPLYNHW"/>
<dbReference type="KEGG" id="dgr:6565377"/>
<dbReference type="GO" id="GO:0005741">
    <property type="term" value="C:mitochondrial outer membrane"/>
    <property type="evidence" value="ECO:0007669"/>
    <property type="project" value="UniProtKB-SubCell"/>
</dbReference>
<dbReference type="InterPro" id="IPR023395">
    <property type="entry name" value="MCP_dom_sf"/>
</dbReference>
<dbReference type="EMBL" id="CH916370">
    <property type="protein sequence ID" value="EDV99936.1"/>
    <property type="molecule type" value="Genomic_DNA"/>
</dbReference>
<protein>
    <submittedName>
        <fullName evidence="11">GH12126</fullName>
    </submittedName>
</protein>
<dbReference type="InterPro" id="IPR018108">
    <property type="entry name" value="MCP_transmembrane"/>
</dbReference>
<keyword evidence="8 9" id="KW-0472">Membrane</keyword>
<gene>
    <name evidence="11" type="primary">Dgri\GH12126</name>
    <name evidence="11" type="ORF">Dgri_GH12126</name>
</gene>
<dbReference type="InParanoid" id="B4JK34"/>
<dbReference type="AlphaFoldDB" id="B4JK34"/>
<sequence>MQYQRELKLGDIFPSCGGSVDADNQYLQQDQDQAEEQEEQEEKQLLPDGGAVTDQAGCNGIQSVGAVELIINPHIEREELNKPNGLLRFTLRMGFGALMHPYEYAKVLMQLGYEPLPAVASTSWLGRTTLVLPGVHQYMRYIKHTDGFIGLYRGLTPRILASVSSALFADSLVRLLGISDVPQVSQATHPLRDYAGNLMRDGIVIATGLAVSHPFYVIAVRQMAQFVGREIAYTSICGSVREIYAQDGLAGFYAGFAPRLLGDMGVLLCTSTLTAICNRIFWLQPAQREYNAALLQFAAIMLLYPLQVVGACMACSGSGIAAGAPPFMPIYGQWVDCLVDLVARGDHFRGAFTIRRTLPKMHTQIQMPRFYSDPFVVSRNI</sequence>
<evidence type="ECO:0000256" key="1">
    <source>
        <dbReference type="ARBA" id="ARBA00004374"/>
    </source>
</evidence>
<evidence type="ECO:0000256" key="3">
    <source>
        <dbReference type="ARBA" id="ARBA00022692"/>
    </source>
</evidence>
<keyword evidence="6" id="KW-1133">Transmembrane helix</keyword>
<evidence type="ECO:0000256" key="5">
    <source>
        <dbReference type="ARBA" id="ARBA00022787"/>
    </source>
</evidence>
<evidence type="ECO:0000313" key="12">
    <source>
        <dbReference type="Proteomes" id="UP000001070"/>
    </source>
</evidence>
<evidence type="ECO:0000256" key="10">
    <source>
        <dbReference type="RuleBase" id="RU000488"/>
    </source>
</evidence>
<evidence type="ECO:0000256" key="2">
    <source>
        <dbReference type="ARBA" id="ARBA00006375"/>
    </source>
</evidence>